<dbReference type="Pfam" id="PF01130">
    <property type="entry name" value="CD36"/>
    <property type="match status" value="2"/>
</dbReference>
<dbReference type="SMART" id="SM01100">
    <property type="entry name" value="CRAL_TRIO_N"/>
    <property type="match status" value="1"/>
</dbReference>
<comment type="subcellular location">
    <subcellularLocation>
        <location evidence="2">Cell membrane</location>
    </subcellularLocation>
</comment>
<dbReference type="GO" id="GO:0005886">
    <property type="term" value="C:plasma membrane"/>
    <property type="evidence" value="ECO:0007669"/>
    <property type="project" value="UniProtKB-SubCell"/>
</dbReference>
<dbReference type="AlphaFoldDB" id="A0A9N9RLJ6"/>
<organism evidence="10 11">
    <name type="scientific">Chironomus riparius</name>
    <dbReference type="NCBI Taxonomy" id="315576"/>
    <lineage>
        <taxon>Eukaryota</taxon>
        <taxon>Metazoa</taxon>
        <taxon>Ecdysozoa</taxon>
        <taxon>Arthropoda</taxon>
        <taxon>Hexapoda</taxon>
        <taxon>Insecta</taxon>
        <taxon>Pterygota</taxon>
        <taxon>Neoptera</taxon>
        <taxon>Endopterygota</taxon>
        <taxon>Diptera</taxon>
        <taxon>Nematocera</taxon>
        <taxon>Chironomoidea</taxon>
        <taxon>Chironomidae</taxon>
        <taxon>Chironominae</taxon>
        <taxon>Chironomus</taxon>
    </lineage>
</organism>
<evidence type="ECO:0000256" key="1">
    <source>
        <dbReference type="ARBA" id="ARBA00003156"/>
    </source>
</evidence>
<dbReference type="SMART" id="SM00516">
    <property type="entry name" value="SEC14"/>
    <property type="match status" value="1"/>
</dbReference>
<dbReference type="InterPro" id="IPR002159">
    <property type="entry name" value="CD36_fam"/>
</dbReference>
<dbReference type="CDD" id="cd00170">
    <property type="entry name" value="SEC14"/>
    <property type="match status" value="1"/>
</dbReference>
<feature type="domain" description="CRAL-TRIO" evidence="9">
    <location>
        <begin position="410"/>
        <end position="574"/>
    </location>
</feature>
<evidence type="ECO:0000256" key="3">
    <source>
        <dbReference type="ARBA" id="ARBA00010532"/>
    </source>
</evidence>
<name>A0A9N9RLJ6_9DIPT</name>
<evidence type="ECO:0000256" key="6">
    <source>
        <dbReference type="ARBA" id="ARBA00022989"/>
    </source>
</evidence>
<dbReference type="Gene3D" id="1.10.8.20">
    <property type="entry name" value="N-terminal domain of phosphatidylinositol transfer protein sec14p"/>
    <property type="match status" value="1"/>
</dbReference>
<dbReference type="InterPro" id="IPR036273">
    <property type="entry name" value="CRAL/TRIO_N_dom_sf"/>
</dbReference>
<keyword evidence="8" id="KW-0325">Glycoprotein</keyword>
<evidence type="ECO:0000313" key="11">
    <source>
        <dbReference type="Proteomes" id="UP001153620"/>
    </source>
</evidence>
<dbReference type="SUPFAM" id="SSF52087">
    <property type="entry name" value="CRAL/TRIO domain"/>
    <property type="match status" value="1"/>
</dbReference>
<reference evidence="10" key="1">
    <citation type="submission" date="2022-01" db="EMBL/GenBank/DDBJ databases">
        <authorList>
            <person name="King R."/>
        </authorList>
    </citation>
    <scope>NUCLEOTIDE SEQUENCE</scope>
</reference>
<dbReference type="GO" id="GO:0005044">
    <property type="term" value="F:scavenger receptor activity"/>
    <property type="evidence" value="ECO:0007669"/>
    <property type="project" value="TreeGrafter"/>
</dbReference>
<evidence type="ECO:0000256" key="2">
    <source>
        <dbReference type="ARBA" id="ARBA00004236"/>
    </source>
</evidence>
<dbReference type="EMBL" id="OU895877">
    <property type="protein sequence ID" value="CAG9799028.1"/>
    <property type="molecule type" value="Genomic_DNA"/>
</dbReference>
<protein>
    <recommendedName>
        <fullName evidence="9">CRAL-TRIO domain-containing protein</fullName>
    </recommendedName>
</protein>
<dbReference type="InterPro" id="IPR036865">
    <property type="entry name" value="CRAL-TRIO_dom_sf"/>
</dbReference>
<sequence length="620" mass="72607">MLDWYLNPPFSPIIKVYVFNYTNIKEFMSGTEKKIKITEVGPYVYEEPLQKINVQYNEDRITYFENRTHRFIPEMSGLLLENDTIIAPNIPLISAIPNVAKLSFFSKVGFNTLLSITKPKEFQNISIKDYFFGYRDEFMNLISKIKWDFTPEDVGILAPRRGATKKSVTINSGLKNTNTIGKILDFDRKTKLDLWKTDECNESLPLEYSKQEVIYGNIPSYYYIAPENTFTKPNDQIKNKYYCELKSVQQEHVNGVLDVSDCIDGSPPIYASHPHFMEGDEKLFSHFEGLAPNKSLHNSYAYLHPRFSIPVLGTSRMQLNLKLTHHKNYYNHYPNELILPLAWIETTSDMIPEEFKFKLYLSTVIVNDDSFLLRFLRVKKYMNASAFKMLENFLIRSQQYHQWFCNLTLNNDRMRELYENAYIFPLKERDENGCRVIMVRGSQIDTKKYTFDDVVRMLNFVILTLLEEEETQITGFSYIFDHKDISSDYISLFSLSDVKNYLSCVQNALPGRQKKGILINLPSFIAKLLDFVKGLLNKKLRDRGYFYSDDIQLENHIDKKILPSEYGGQVPTKEMMEEFRKIAENYQSRLQATDGIKIDMEYVKKCNDNEIESFRTLEID</sequence>
<keyword evidence="11" id="KW-1185">Reference proteome</keyword>
<dbReference type="InterPro" id="IPR001251">
    <property type="entry name" value="CRAL-TRIO_dom"/>
</dbReference>
<keyword evidence="5" id="KW-0812">Transmembrane</keyword>
<comment type="function">
    <text evidence="1">Plays an olfactory role that is not restricted to pheromone sensitivity.</text>
</comment>
<evidence type="ECO:0000256" key="5">
    <source>
        <dbReference type="ARBA" id="ARBA00022692"/>
    </source>
</evidence>
<evidence type="ECO:0000259" key="9">
    <source>
        <dbReference type="PROSITE" id="PS50191"/>
    </source>
</evidence>
<dbReference type="PROSITE" id="PS50191">
    <property type="entry name" value="CRAL_TRIO"/>
    <property type="match status" value="1"/>
</dbReference>
<dbReference type="GO" id="GO:0005737">
    <property type="term" value="C:cytoplasm"/>
    <property type="evidence" value="ECO:0007669"/>
    <property type="project" value="TreeGrafter"/>
</dbReference>
<reference evidence="10" key="2">
    <citation type="submission" date="2022-10" db="EMBL/GenBank/DDBJ databases">
        <authorList>
            <consortium name="ENA_rothamsted_submissions"/>
            <consortium name="culmorum"/>
            <person name="King R."/>
        </authorList>
    </citation>
    <scope>NUCLEOTIDE SEQUENCE</scope>
</reference>
<evidence type="ECO:0000313" key="10">
    <source>
        <dbReference type="EMBL" id="CAG9799028.1"/>
    </source>
</evidence>
<evidence type="ECO:0000256" key="7">
    <source>
        <dbReference type="ARBA" id="ARBA00023136"/>
    </source>
</evidence>
<dbReference type="PANTHER" id="PTHR11923">
    <property type="entry name" value="SCAVENGER RECEPTOR CLASS B TYPE-1 SR-B1"/>
    <property type="match status" value="1"/>
</dbReference>
<accession>A0A9N9RLJ6</accession>
<keyword evidence="7" id="KW-0472">Membrane</keyword>
<proteinExistence type="inferred from homology"/>
<dbReference type="Gene3D" id="3.40.525.10">
    <property type="entry name" value="CRAL-TRIO lipid binding domain"/>
    <property type="match status" value="1"/>
</dbReference>
<dbReference type="PANTHER" id="PTHR11923:SF50">
    <property type="entry name" value="GH19047P"/>
    <property type="match status" value="1"/>
</dbReference>
<dbReference type="PRINTS" id="PR00180">
    <property type="entry name" value="CRETINALDHBP"/>
</dbReference>
<dbReference type="SUPFAM" id="SSF46938">
    <property type="entry name" value="CRAL/TRIO N-terminal domain"/>
    <property type="match status" value="1"/>
</dbReference>
<dbReference type="Pfam" id="PF00650">
    <property type="entry name" value="CRAL_TRIO"/>
    <property type="match status" value="1"/>
</dbReference>
<dbReference type="OrthoDB" id="18585at2759"/>
<keyword evidence="6" id="KW-1133">Transmembrane helix</keyword>
<gene>
    <name evidence="10" type="ORF">CHIRRI_LOCUS2003</name>
</gene>
<evidence type="ECO:0000256" key="4">
    <source>
        <dbReference type="ARBA" id="ARBA00022475"/>
    </source>
</evidence>
<comment type="similarity">
    <text evidence="3">Belongs to the CD36 family.</text>
</comment>
<evidence type="ECO:0000256" key="8">
    <source>
        <dbReference type="ARBA" id="ARBA00023180"/>
    </source>
</evidence>
<dbReference type="Proteomes" id="UP001153620">
    <property type="component" value="Chromosome 1"/>
</dbReference>
<dbReference type="InterPro" id="IPR011074">
    <property type="entry name" value="CRAL/TRIO_N_dom"/>
</dbReference>
<keyword evidence="4" id="KW-1003">Cell membrane</keyword>